<feature type="compositionally biased region" description="Basic and acidic residues" evidence="1">
    <location>
        <begin position="171"/>
        <end position="184"/>
    </location>
</feature>
<name>A0A934KA51_9BACT</name>
<reference evidence="2" key="1">
    <citation type="submission" date="2020-10" db="EMBL/GenBank/DDBJ databases">
        <title>Ca. Dormibacterota MAGs.</title>
        <authorList>
            <person name="Montgomery K."/>
        </authorList>
    </citation>
    <scope>NUCLEOTIDE SEQUENCE [LARGE SCALE GENOMIC DNA]</scope>
    <source>
        <strain evidence="2">SC8812_S17_10</strain>
    </source>
</reference>
<feature type="compositionally biased region" description="Low complexity" evidence="1">
    <location>
        <begin position="95"/>
        <end position="106"/>
    </location>
</feature>
<evidence type="ECO:0000256" key="1">
    <source>
        <dbReference type="SAM" id="MobiDB-lite"/>
    </source>
</evidence>
<proteinExistence type="predicted"/>
<evidence type="ECO:0000313" key="3">
    <source>
        <dbReference type="Proteomes" id="UP000612893"/>
    </source>
</evidence>
<gene>
    <name evidence="2" type="ORF">JF922_15155</name>
</gene>
<dbReference type="AlphaFoldDB" id="A0A934KA51"/>
<feature type="compositionally biased region" description="Low complexity" evidence="1">
    <location>
        <begin position="410"/>
        <end position="458"/>
    </location>
</feature>
<organism evidence="2 3">
    <name type="scientific">Candidatus Nephthysia bennettiae</name>
    <dbReference type="NCBI Taxonomy" id="3127016"/>
    <lineage>
        <taxon>Bacteria</taxon>
        <taxon>Bacillati</taxon>
        <taxon>Candidatus Dormiibacterota</taxon>
        <taxon>Candidatus Dormibacteria</taxon>
        <taxon>Candidatus Dormibacterales</taxon>
        <taxon>Candidatus Dormibacteraceae</taxon>
        <taxon>Candidatus Nephthysia</taxon>
    </lineage>
</organism>
<accession>A0A934KA51</accession>
<sequence>MAQAERATGTLTLRQNGSRSTTLYFLFGHLFHAVGESGSGDDAVLHALDWSAGEFDFDAKAKLPADETVRSSIPELLERSGGDSAPPSRPDGSSAQGRPAPERQAQQPPPQAPAQNSRPAASETPPAWQPAQESRDSQRPQQAAQPAAQQPNQQVGQPAAQPAANSNQNRTETRPAYRPGENRRGFRQRPNPRHGREAIPVPAGQVMYDSLKTSFVDFPRLITTLEREGHTGYVRLLTDSANGLLYFREGTALECVFDGGENEFERGKAALQRFNDEVTRGQGVLDVVGLSPELVDGLYELTVAEPIYSDLYASWVDMNALLKFLEERRLSGSLMVTATAGTGVIILTEGKLSGAYASQSREVSNDASAVLMLCQDPQAMIEVKAASEVRGQPLDVADVVSRRPAPQPAAPAAQAAPAAPTPVSTPASNYQPPSYQPQQAQQPAASAPSTPMESAAPRPAATALAGVDWDQVVADLQQVTEEQLGNRSRKVKDVLAAADRSQAGIEAAIDQIPSISILFVDASRLEALANDLRARLQTHLR</sequence>
<comment type="caution">
    <text evidence="2">The sequence shown here is derived from an EMBL/GenBank/DDBJ whole genome shotgun (WGS) entry which is preliminary data.</text>
</comment>
<dbReference type="Proteomes" id="UP000612893">
    <property type="component" value="Unassembled WGS sequence"/>
</dbReference>
<keyword evidence="3" id="KW-1185">Reference proteome</keyword>
<feature type="region of interest" description="Disordered" evidence="1">
    <location>
        <begin position="402"/>
        <end position="458"/>
    </location>
</feature>
<feature type="compositionally biased region" description="Low complexity" evidence="1">
    <location>
        <begin position="139"/>
        <end position="169"/>
    </location>
</feature>
<feature type="region of interest" description="Disordered" evidence="1">
    <location>
        <begin position="76"/>
        <end position="199"/>
    </location>
</feature>
<protein>
    <submittedName>
        <fullName evidence="2">DUF4388 domain-containing protein</fullName>
    </submittedName>
</protein>
<dbReference type="EMBL" id="JAEKNR010000151">
    <property type="protein sequence ID" value="MBJ7599401.1"/>
    <property type="molecule type" value="Genomic_DNA"/>
</dbReference>
<evidence type="ECO:0000313" key="2">
    <source>
        <dbReference type="EMBL" id="MBJ7599401.1"/>
    </source>
</evidence>